<evidence type="ECO:0000256" key="1">
    <source>
        <dbReference type="SAM" id="MobiDB-lite"/>
    </source>
</evidence>
<gene>
    <name evidence="2" type="ORF">Tco_0769788</name>
</gene>
<accession>A0ABQ4ZBB9</accession>
<proteinExistence type="predicted"/>
<reference evidence="2" key="2">
    <citation type="submission" date="2022-01" db="EMBL/GenBank/DDBJ databases">
        <authorList>
            <person name="Yamashiro T."/>
            <person name="Shiraishi A."/>
            <person name="Satake H."/>
            <person name="Nakayama K."/>
        </authorList>
    </citation>
    <scope>NUCLEOTIDE SEQUENCE</scope>
</reference>
<dbReference type="EMBL" id="BQNB010011175">
    <property type="protein sequence ID" value="GJS87152.1"/>
    <property type="molecule type" value="Genomic_DNA"/>
</dbReference>
<dbReference type="InterPro" id="IPR021109">
    <property type="entry name" value="Peptidase_aspartic_dom_sf"/>
</dbReference>
<protein>
    <submittedName>
        <fullName evidence="2">Gag protease polyprotein</fullName>
    </submittedName>
</protein>
<evidence type="ECO:0000313" key="3">
    <source>
        <dbReference type="Proteomes" id="UP001151760"/>
    </source>
</evidence>
<dbReference type="GO" id="GO:0006508">
    <property type="term" value="P:proteolysis"/>
    <property type="evidence" value="ECO:0007669"/>
    <property type="project" value="UniProtKB-KW"/>
</dbReference>
<keyword evidence="3" id="KW-1185">Reference proteome</keyword>
<dbReference type="GO" id="GO:0008233">
    <property type="term" value="F:peptidase activity"/>
    <property type="evidence" value="ECO:0007669"/>
    <property type="project" value="UniProtKB-KW"/>
</dbReference>
<sequence length="717" mass="82486">MNDIAPRLNQVPEYKDTTGSGGKKEPEALVFHKMDTKEDSDRYIAQCFVNGLYASDGEINLEKNDNLISNDYAVKLCLEYEVRKGKKLVKKELMIILAFCQCNRKLWEGTITIQPDFEPFLLSSDKEGKPNLDDLETLLAFDFEEVPQIETDLPPMVCKMGKGSRNKKKVIENIMYFNNGAGPSSSIGIPLTQEEAEKRALAHNISMRYEILEEVRPVIETLAYNDKYRKLLDEIWADKVRLDGMIKPEEEKAMAKMKGQMLKEKKDPGAFIFPIRLEGRINENALADTGSDTNTMPYRIYEQLGRDDIMKEDRNITMINYTEAEVTGRLVNVLCQVGFTTLSDKFLILEILVDRDAPIVVGHGFLDTIRGNINIPNRIFTTFDRCTRQTFRAAKSEKIRIAESDSDDETSGAYDHEAGSSRAKRSRNVETVEEALLPDVHHEFLEWRGCSREAKSRYNSRLATLLPKLIYSPQIVDWQLLHKIGCGDEIDQMLKISLKEAQSDEEIFFSVAWVRAFNIREPIYPELCREFYATYEFDEVCADDELQSKKIISFRLGGRAHSLTLLEFARRLGLYHADELEEEGFDTYFQGGLRSDENFNAREYWERISTDRDLHLSRSSITSVRFPILRVLHKMITYGLCQRTTGYEKIQRNDLWLLSMFEARHQNGYANVAWVIAKWIKRKGAGSQKDNQICCGQFISKIARKSKVLTEEIVHTL</sequence>
<organism evidence="2 3">
    <name type="scientific">Tanacetum coccineum</name>
    <dbReference type="NCBI Taxonomy" id="301880"/>
    <lineage>
        <taxon>Eukaryota</taxon>
        <taxon>Viridiplantae</taxon>
        <taxon>Streptophyta</taxon>
        <taxon>Embryophyta</taxon>
        <taxon>Tracheophyta</taxon>
        <taxon>Spermatophyta</taxon>
        <taxon>Magnoliopsida</taxon>
        <taxon>eudicotyledons</taxon>
        <taxon>Gunneridae</taxon>
        <taxon>Pentapetalae</taxon>
        <taxon>asterids</taxon>
        <taxon>campanulids</taxon>
        <taxon>Asterales</taxon>
        <taxon>Asteraceae</taxon>
        <taxon>Asteroideae</taxon>
        <taxon>Anthemideae</taxon>
        <taxon>Anthemidinae</taxon>
        <taxon>Tanacetum</taxon>
    </lineage>
</organism>
<evidence type="ECO:0000313" key="2">
    <source>
        <dbReference type="EMBL" id="GJS87152.1"/>
    </source>
</evidence>
<keyword evidence="2" id="KW-0645">Protease</keyword>
<dbReference type="CDD" id="cd00303">
    <property type="entry name" value="retropepsin_like"/>
    <property type="match status" value="1"/>
</dbReference>
<dbReference type="PANTHER" id="PTHR33067">
    <property type="entry name" value="RNA-DIRECTED DNA POLYMERASE-RELATED"/>
    <property type="match status" value="1"/>
</dbReference>
<keyword evidence="2" id="KW-0378">Hydrolase</keyword>
<feature type="region of interest" description="Disordered" evidence="1">
    <location>
        <begin position="402"/>
        <end position="426"/>
    </location>
</feature>
<dbReference type="Proteomes" id="UP001151760">
    <property type="component" value="Unassembled WGS sequence"/>
</dbReference>
<reference evidence="2" key="1">
    <citation type="journal article" date="2022" name="Int. J. Mol. Sci.">
        <title>Draft Genome of Tanacetum Coccineum: Genomic Comparison of Closely Related Tanacetum-Family Plants.</title>
        <authorList>
            <person name="Yamashiro T."/>
            <person name="Shiraishi A."/>
            <person name="Nakayama K."/>
            <person name="Satake H."/>
        </authorList>
    </citation>
    <scope>NUCLEOTIDE SEQUENCE</scope>
</reference>
<dbReference type="PANTHER" id="PTHR33067:SF9">
    <property type="entry name" value="RNA-DIRECTED DNA POLYMERASE"/>
    <property type="match status" value="1"/>
</dbReference>
<comment type="caution">
    <text evidence="2">The sequence shown here is derived from an EMBL/GenBank/DDBJ whole genome shotgun (WGS) entry which is preliminary data.</text>
</comment>
<name>A0ABQ4ZBB9_9ASTR</name>
<dbReference type="Gene3D" id="2.40.70.10">
    <property type="entry name" value="Acid Proteases"/>
    <property type="match status" value="1"/>
</dbReference>